<dbReference type="Proteomes" id="UP000231279">
    <property type="component" value="Unassembled WGS sequence"/>
</dbReference>
<dbReference type="PANTHER" id="PTHR32278:SF15">
    <property type="entry name" value="F-BOX PROTEIN PP2-B13-RELATED"/>
    <property type="match status" value="1"/>
</dbReference>
<dbReference type="InterPro" id="IPR025886">
    <property type="entry name" value="PP2-like"/>
</dbReference>
<dbReference type="Gene3D" id="1.20.1280.50">
    <property type="match status" value="1"/>
</dbReference>
<dbReference type="InterPro" id="IPR001810">
    <property type="entry name" value="F-box_dom"/>
</dbReference>
<dbReference type="STRING" id="429701.A0A2G9G9Z7"/>
<dbReference type="EMBL" id="NKXS01006067">
    <property type="protein sequence ID" value="PIN02109.1"/>
    <property type="molecule type" value="Genomic_DNA"/>
</dbReference>
<feature type="domain" description="F-box" evidence="1">
    <location>
        <begin position="4"/>
        <end position="50"/>
    </location>
</feature>
<dbReference type="Pfam" id="PF00646">
    <property type="entry name" value="F-box"/>
    <property type="match status" value="1"/>
</dbReference>
<evidence type="ECO:0000313" key="2">
    <source>
        <dbReference type="EMBL" id="PIN02109.1"/>
    </source>
</evidence>
<dbReference type="AlphaFoldDB" id="A0A2G9G9Z7"/>
<organism evidence="2 3">
    <name type="scientific">Handroanthus impetiginosus</name>
    <dbReference type="NCBI Taxonomy" id="429701"/>
    <lineage>
        <taxon>Eukaryota</taxon>
        <taxon>Viridiplantae</taxon>
        <taxon>Streptophyta</taxon>
        <taxon>Embryophyta</taxon>
        <taxon>Tracheophyta</taxon>
        <taxon>Spermatophyta</taxon>
        <taxon>Magnoliopsida</taxon>
        <taxon>eudicotyledons</taxon>
        <taxon>Gunneridae</taxon>
        <taxon>Pentapetalae</taxon>
        <taxon>asterids</taxon>
        <taxon>lamiids</taxon>
        <taxon>Lamiales</taxon>
        <taxon>Bignoniaceae</taxon>
        <taxon>Crescentiina</taxon>
        <taxon>Tabebuia alliance</taxon>
        <taxon>Handroanthus</taxon>
    </lineage>
</organism>
<dbReference type="PANTHER" id="PTHR32278">
    <property type="entry name" value="F-BOX DOMAIN-CONTAINING PROTEIN"/>
    <property type="match status" value="1"/>
</dbReference>
<name>A0A2G9G9Z7_9LAMI</name>
<keyword evidence="3" id="KW-1185">Reference proteome</keyword>
<dbReference type="OrthoDB" id="1918565at2759"/>
<reference evidence="3" key="1">
    <citation type="journal article" date="2018" name="Gigascience">
        <title>Genome assembly of the Pink Ipe (Handroanthus impetiginosus, Bignoniaceae), a highly valued, ecologically keystone Neotropical timber forest tree.</title>
        <authorList>
            <person name="Silva-Junior O.B."/>
            <person name="Grattapaglia D."/>
            <person name="Novaes E."/>
            <person name="Collevatti R.G."/>
        </authorList>
    </citation>
    <scope>NUCLEOTIDE SEQUENCE [LARGE SCALE GENOMIC DNA]</scope>
    <source>
        <strain evidence="3">cv. UFG-1</strain>
    </source>
</reference>
<dbReference type="CDD" id="cd22162">
    <property type="entry name" value="F-box_AtSKIP3-like"/>
    <property type="match status" value="1"/>
</dbReference>
<gene>
    <name evidence="2" type="ORF">CDL12_25378</name>
</gene>
<protein>
    <recommendedName>
        <fullName evidence="1">F-box domain-containing protein</fullName>
    </recommendedName>
</protein>
<dbReference type="Pfam" id="PF14299">
    <property type="entry name" value="PP2"/>
    <property type="match status" value="1"/>
</dbReference>
<accession>A0A2G9G9Z7</accession>
<proteinExistence type="predicted"/>
<evidence type="ECO:0000313" key="3">
    <source>
        <dbReference type="Proteomes" id="UP000231279"/>
    </source>
</evidence>
<dbReference type="SUPFAM" id="SSF81383">
    <property type="entry name" value="F-box domain"/>
    <property type="match status" value="1"/>
</dbReference>
<comment type="caution">
    <text evidence="2">The sequence shown here is derived from an EMBL/GenBank/DDBJ whole genome shotgun (WGS) entry which is preliminary data.</text>
</comment>
<evidence type="ECO:0000259" key="1">
    <source>
        <dbReference type="PROSITE" id="PS50181"/>
    </source>
</evidence>
<dbReference type="SMART" id="SM00256">
    <property type="entry name" value="FBOX"/>
    <property type="match status" value="1"/>
</dbReference>
<sequence>MGGCSNITSLPEDCVSRILSLTSPQDVCRMSVVSKDFRIPVESNVVWDKFLPSDCWVIVSSTTCTNPVKFASKKELFFLLCNSILVDGGYKAFALEKSSGRKSYILSARELSILHGDVERNWTWKSIQESRFPEVAELITVDRLEIHGRIKAHTLSPNTKYGAYLVFKISDNSFGLDSIPWEVSISSGDRILTTNTACLRDPDDKNRALKGLFYGNRAQMMKERVHKGDEKEARKRGDGWLEMEVGEFFVACDHEIDEEIEMSLMEVKGYQLKGGLIVEGIEVRPKD</sequence>
<dbReference type="PROSITE" id="PS50181">
    <property type="entry name" value="FBOX"/>
    <property type="match status" value="1"/>
</dbReference>
<dbReference type="InterPro" id="IPR036047">
    <property type="entry name" value="F-box-like_dom_sf"/>
</dbReference>